<reference evidence="2 3" key="1">
    <citation type="submission" date="2016-10" db="EMBL/GenBank/DDBJ databases">
        <authorList>
            <person name="de Groot N.N."/>
        </authorList>
    </citation>
    <scope>NUCLEOTIDE SEQUENCE [LARGE SCALE GENOMIC DNA]</scope>
    <source>
        <strain evidence="2 3">ICMP 14252</strain>
    </source>
</reference>
<accession>A0A1H3IMC0</accession>
<feature type="transmembrane region" description="Helical" evidence="1">
    <location>
        <begin position="50"/>
        <end position="71"/>
    </location>
</feature>
<dbReference type="Proteomes" id="UP000182902">
    <property type="component" value="Unassembled WGS sequence"/>
</dbReference>
<name>A0A1H3IMC0_9PSED</name>
<evidence type="ECO:0000313" key="3">
    <source>
        <dbReference type="Proteomes" id="UP000182902"/>
    </source>
</evidence>
<gene>
    <name evidence="2" type="ORF">SAMN05216247_103307</name>
</gene>
<feature type="transmembrane region" description="Helical" evidence="1">
    <location>
        <begin position="12"/>
        <end position="30"/>
    </location>
</feature>
<evidence type="ECO:0000256" key="1">
    <source>
        <dbReference type="SAM" id="Phobius"/>
    </source>
</evidence>
<protein>
    <submittedName>
        <fullName evidence="2">Uncharacterized protein</fullName>
    </submittedName>
</protein>
<dbReference type="AlphaFoldDB" id="A0A1H3IMC0"/>
<keyword evidence="1" id="KW-0472">Membrane</keyword>
<proteinExistence type="predicted"/>
<keyword evidence="1" id="KW-0812">Transmembrane</keyword>
<evidence type="ECO:0000313" key="2">
    <source>
        <dbReference type="EMBL" id="SDY28983.1"/>
    </source>
</evidence>
<organism evidence="2 3">
    <name type="scientific">Pseudomonas salomonii</name>
    <dbReference type="NCBI Taxonomy" id="191391"/>
    <lineage>
        <taxon>Bacteria</taxon>
        <taxon>Pseudomonadati</taxon>
        <taxon>Pseudomonadota</taxon>
        <taxon>Gammaproteobacteria</taxon>
        <taxon>Pseudomonadales</taxon>
        <taxon>Pseudomonadaceae</taxon>
        <taxon>Pseudomonas</taxon>
    </lineage>
</organism>
<keyword evidence="1" id="KW-1133">Transmembrane helix</keyword>
<dbReference type="EMBL" id="FNOX01000003">
    <property type="protein sequence ID" value="SDY28983.1"/>
    <property type="molecule type" value="Genomic_DNA"/>
</dbReference>
<sequence length="249" mass="28311">MWVWRETREKWLLAAALTVLGLIILINLQLEVWPWLKGGKAAAFLSAEATVSVSSDLLVGLFSAYVFYVVIELIPSFRREKLTLTPLNLIVASVIDAYERTRVFGHETPITSIDDSILALDNLRAHKSSIVTTAQILKLKFAMETAHSRYPDFQHGLTLAASISPDHALDWLVLTDKVRLLADQYGSWPLHPFPENLGNELSEQQRLDPACVATFEKYKRDMNLMEQTLKLRVLEVIEASIYWMQRQTS</sequence>